<keyword evidence="2" id="KW-1185">Reference proteome</keyword>
<proteinExistence type="predicted"/>
<sequence>MDVKTIAEVYRLGLLIKFFNVEEVIQWIDNIIEERDVNDIPSVFYDISLVKDKKRMVDLLGEIDGTVEKNKPTNILLSLIYDSWEIKNEDETISMMNDLAYISYDYIDSLLFGTIVALVDQYEEAKNGYGNPSCSVETILGYVSEAKDSIKEFLVDYRQYMKLWKDKG</sequence>
<gene>
    <name evidence="1" type="ORF">ACFSCX_05380</name>
</gene>
<reference evidence="2" key="1">
    <citation type="journal article" date="2019" name="Int. J. Syst. Evol. Microbiol.">
        <title>The Global Catalogue of Microorganisms (GCM) 10K type strain sequencing project: providing services to taxonomists for standard genome sequencing and annotation.</title>
        <authorList>
            <consortium name="The Broad Institute Genomics Platform"/>
            <consortium name="The Broad Institute Genome Sequencing Center for Infectious Disease"/>
            <person name="Wu L."/>
            <person name="Ma J."/>
        </authorList>
    </citation>
    <scope>NUCLEOTIDE SEQUENCE [LARGE SCALE GENOMIC DNA]</scope>
    <source>
        <strain evidence="2">CCUG 49339</strain>
    </source>
</reference>
<name>A0ABW4LLK5_9BACI</name>
<organism evidence="1 2">
    <name type="scientific">Bacillus salitolerans</name>
    <dbReference type="NCBI Taxonomy" id="1437434"/>
    <lineage>
        <taxon>Bacteria</taxon>
        <taxon>Bacillati</taxon>
        <taxon>Bacillota</taxon>
        <taxon>Bacilli</taxon>
        <taxon>Bacillales</taxon>
        <taxon>Bacillaceae</taxon>
        <taxon>Bacillus</taxon>
    </lineage>
</organism>
<accession>A0ABW4LLK5</accession>
<evidence type="ECO:0000313" key="2">
    <source>
        <dbReference type="Proteomes" id="UP001597214"/>
    </source>
</evidence>
<dbReference type="EMBL" id="JBHUEM010000004">
    <property type="protein sequence ID" value="MFD1735991.1"/>
    <property type="molecule type" value="Genomic_DNA"/>
</dbReference>
<dbReference type="Proteomes" id="UP001597214">
    <property type="component" value="Unassembled WGS sequence"/>
</dbReference>
<comment type="caution">
    <text evidence="1">The sequence shown here is derived from an EMBL/GenBank/DDBJ whole genome shotgun (WGS) entry which is preliminary data.</text>
</comment>
<protein>
    <submittedName>
        <fullName evidence="1">Uncharacterized protein</fullName>
    </submittedName>
</protein>
<evidence type="ECO:0000313" key="1">
    <source>
        <dbReference type="EMBL" id="MFD1735991.1"/>
    </source>
</evidence>
<dbReference type="RefSeq" id="WP_377927127.1">
    <property type="nucleotide sequence ID" value="NZ_JBHUEM010000004.1"/>
</dbReference>